<name>A0A0B6YFF2_9EUPU</name>
<evidence type="ECO:0000313" key="1">
    <source>
        <dbReference type="EMBL" id="CEK54496.1"/>
    </source>
</evidence>
<protein>
    <submittedName>
        <fullName evidence="1">Uncharacterized protein</fullName>
    </submittedName>
</protein>
<reference evidence="1" key="1">
    <citation type="submission" date="2014-12" db="EMBL/GenBank/DDBJ databases">
        <title>Insight into the proteome of Arion vulgaris.</title>
        <authorList>
            <person name="Aradska J."/>
            <person name="Bulat T."/>
            <person name="Smidak R."/>
            <person name="Sarate P."/>
            <person name="Gangsoo J."/>
            <person name="Sialana F."/>
            <person name="Bilban M."/>
            <person name="Lubec G."/>
        </authorList>
    </citation>
    <scope>NUCLEOTIDE SEQUENCE</scope>
    <source>
        <tissue evidence="1">Skin</tissue>
    </source>
</reference>
<gene>
    <name evidence="1" type="primary">ORF22949</name>
</gene>
<accession>A0A0B6YFF2</accession>
<organism evidence="1">
    <name type="scientific">Arion vulgaris</name>
    <dbReference type="NCBI Taxonomy" id="1028688"/>
    <lineage>
        <taxon>Eukaryota</taxon>
        <taxon>Metazoa</taxon>
        <taxon>Spiralia</taxon>
        <taxon>Lophotrochozoa</taxon>
        <taxon>Mollusca</taxon>
        <taxon>Gastropoda</taxon>
        <taxon>Heterobranchia</taxon>
        <taxon>Euthyneura</taxon>
        <taxon>Panpulmonata</taxon>
        <taxon>Eupulmonata</taxon>
        <taxon>Stylommatophora</taxon>
        <taxon>Helicina</taxon>
        <taxon>Arionoidea</taxon>
        <taxon>Arionidae</taxon>
        <taxon>Arion</taxon>
    </lineage>
</organism>
<sequence>LMMMIRMAQNKLLMFYTPNEMRKMYTPNVTLPWLASPDSDHPGSSMGKDIQEPSDYMEISSVLKKIIKM</sequence>
<feature type="non-terminal residue" evidence="1">
    <location>
        <position position="1"/>
    </location>
</feature>
<proteinExistence type="predicted"/>
<dbReference type="AlphaFoldDB" id="A0A0B6YFF2"/>
<dbReference type="EMBL" id="HACG01007631">
    <property type="protein sequence ID" value="CEK54496.1"/>
    <property type="molecule type" value="Transcribed_RNA"/>
</dbReference>